<proteinExistence type="predicted"/>
<sequence length="116" mass="12727">MCICSLTINTRMKVKNRQETEATAITRYRVRLDWGSAGAERLLKSERISGMLSATTTVTVTEAERGGCPLSFTNTTRLCLRASLSTKWRAVLISPLWSPTAKSPACTTNPTSRNSS</sequence>
<dbReference type="AlphaFoldDB" id="A0A8C8RGK9"/>
<reference evidence="1" key="1">
    <citation type="submission" date="2025-08" db="UniProtKB">
        <authorList>
            <consortium name="Ensembl"/>
        </authorList>
    </citation>
    <scope>IDENTIFICATION</scope>
</reference>
<dbReference type="Proteomes" id="UP000694393">
    <property type="component" value="Unplaced"/>
</dbReference>
<evidence type="ECO:0000313" key="2">
    <source>
        <dbReference type="Proteomes" id="UP000694393"/>
    </source>
</evidence>
<protein>
    <submittedName>
        <fullName evidence="1">Uncharacterized protein</fullName>
    </submittedName>
</protein>
<evidence type="ECO:0000313" key="1">
    <source>
        <dbReference type="Ensembl" id="ENSPCEP00000005343.1"/>
    </source>
</evidence>
<organism evidence="1 2">
    <name type="scientific">Pelusios castaneus</name>
    <name type="common">West African mud turtle</name>
    <dbReference type="NCBI Taxonomy" id="367368"/>
    <lineage>
        <taxon>Eukaryota</taxon>
        <taxon>Metazoa</taxon>
        <taxon>Chordata</taxon>
        <taxon>Craniata</taxon>
        <taxon>Vertebrata</taxon>
        <taxon>Euteleostomi</taxon>
        <taxon>Archelosauria</taxon>
        <taxon>Testudinata</taxon>
        <taxon>Testudines</taxon>
        <taxon>Pleurodira</taxon>
        <taxon>Pelomedusidae</taxon>
        <taxon>Pelusios</taxon>
    </lineage>
</organism>
<keyword evidence="2" id="KW-1185">Reference proteome</keyword>
<name>A0A8C8RGK9_9SAUR</name>
<reference evidence="1" key="2">
    <citation type="submission" date="2025-09" db="UniProtKB">
        <authorList>
            <consortium name="Ensembl"/>
        </authorList>
    </citation>
    <scope>IDENTIFICATION</scope>
</reference>
<accession>A0A8C8RGK9</accession>
<dbReference type="Ensembl" id="ENSPCET00000005532.1">
    <property type="protein sequence ID" value="ENSPCEP00000005343.1"/>
    <property type="gene ID" value="ENSPCEG00000004351.1"/>
</dbReference>